<dbReference type="PROSITE" id="PS50088">
    <property type="entry name" value="ANK_REPEAT"/>
    <property type="match status" value="1"/>
</dbReference>
<dbReference type="InterPro" id="IPR002110">
    <property type="entry name" value="Ankyrin_rpt"/>
</dbReference>
<reference evidence="2 3" key="1">
    <citation type="submission" date="2016-02" db="EMBL/GenBank/DDBJ databases">
        <title>Genome analysis of coral dinoflagellate symbionts highlights evolutionary adaptations to a symbiotic lifestyle.</title>
        <authorList>
            <person name="Aranda M."/>
            <person name="Li Y."/>
            <person name="Liew Y.J."/>
            <person name="Baumgarten S."/>
            <person name="Simakov O."/>
            <person name="Wilson M."/>
            <person name="Piel J."/>
            <person name="Ashoor H."/>
            <person name="Bougouffa S."/>
            <person name="Bajic V.B."/>
            <person name="Ryu T."/>
            <person name="Ravasi T."/>
            <person name="Bayer T."/>
            <person name="Micklem G."/>
            <person name="Kim H."/>
            <person name="Bhak J."/>
            <person name="Lajeunesse T.C."/>
            <person name="Voolstra C.R."/>
        </authorList>
    </citation>
    <scope>NUCLEOTIDE SEQUENCE [LARGE SCALE GENOMIC DNA]</scope>
    <source>
        <strain evidence="2 3">CCMP2467</strain>
    </source>
</reference>
<dbReference type="Proteomes" id="UP000186817">
    <property type="component" value="Unassembled WGS sequence"/>
</dbReference>
<dbReference type="EMBL" id="LSRX01002018">
    <property type="protein sequence ID" value="OLP76462.1"/>
    <property type="molecule type" value="Genomic_DNA"/>
</dbReference>
<dbReference type="InterPro" id="IPR036770">
    <property type="entry name" value="Ankyrin_rpt-contain_sf"/>
</dbReference>
<evidence type="ECO:0000256" key="1">
    <source>
        <dbReference type="PROSITE-ProRule" id="PRU00023"/>
    </source>
</evidence>
<accession>A0A1Q9C0L0</accession>
<gene>
    <name evidence="2" type="ORF">AK812_SmicGene43600</name>
</gene>
<dbReference type="AlphaFoldDB" id="A0A1Q9C0L0"/>
<dbReference type="Gene3D" id="1.25.40.20">
    <property type="entry name" value="Ankyrin repeat-containing domain"/>
    <property type="match status" value="1"/>
</dbReference>
<keyword evidence="3" id="KW-1185">Reference proteome</keyword>
<name>A0A1Q9C0L0_SYMMI</name>
<dbReference type="OrthoDB" id="435718at2759"/>
<keyword evidence="1" id="KW-0040">ANK repeat</keyword>
<feature type="repeat" description="ANK" evidence="1">
    <location>
        <begin position="481"/>
        <end position="513"/>
    </location>
</feature>
<proteinExistence type="predicted"/>
<protein>
    <submittedName>
        <fullName evidence="2">Uncharacterized protein</fullName>
    </submittedName>
</protein>
<comment type="caution">
    <text evidence="2">The sequence shown here is derived from an EMBL/GenBank/DDBJ whole genome shotgun (WGS) entry which is preliminary data.</text>
</comment>
<evidence type="ECO:0000313" key="2">
    <source>
        <dbReference type="EMBL" id="OLP76462.1"/>
    </source>
</evidence>
<sequence length="1170" mass="129518">MTSRVLLEIGTGKSSLVVRYQKEEVKFYRSSLREISYEAWKGLGPKEISERAQRWIPKVESALAAFGVPLSSVESWQVAVTGKGRQEWREECVGALAQPPFKVVPVSLQDEARWDFESVFLATGGAETPGLVVFLGSGSQSLCGSGGITALEDGGASHIPTAEAMDKYKNIVMSHLTKEADAFQAGGLVLLSSGFHYGLALEKNSISLEKPLDFAAARELMNERFGELMQYFIDLTAPTSRPIGPLCLEDALKMLQLLGSSLRATEEGLIQTMLVDDNLKSVVACLYGIAILECLENCGFQPNIWITRVLNAVPLGYYSAILDPSRQSHPPVPVEAIMSIPDMVSFPRDRLDEWQKFVATPIGQAMHELAELGANFEFANPKFWGWLAITCVEVAIGFSEAVTNVQNEKPWSMQMPESTEVCHEAFADARTVATAKLPVIEELVLPAASTQLGNSSEETAYPCQRCDAEAAPPCIGHPFAGGSAALHQAARLAQPDAVKALLHLRADASVVNHSGVSPWMVIGEVAQNEQAVVACVELLKPEVTPQDLLKSAEANIDDFLGSFHKPVTVDLLRRQMRLHETLFGPCSAEDPLLQQQLIERWVAIIKGLLTLDPLDGERKVLARYLLNAIMGPRYHHNQGCCRERLVNMAQDRLRAFAVECNQLHKTIHAGAKFPASVNNMLLQLPRDLVSVPAAWQVNPYWLTVQRRQVLRYDPPWSVSAIDVQSCLLQLVRLGAVSCVDEFSSFAHKDLRELLAWGYVQYSSLCNEPFQEMVRSVVARACDAYCLRVDMPSTAVPPKNLRRLLEKTLEAEEQRRGLDWPCRSESYLRHACCFYILDTVRFSVVCRGDTLDEQIRCCMHVLKEFKCCAMSKPACLQLLRVKSGFAPDACGEGGYADIKLFCYADVGVHVAVDGQEMPLRIIGEIQLLLEDFAKIKHRMHLAYEISRGSFDWLDTYDDCARMCENDQECMAVAFHVDDPAGGQQCGEDSRLCSAHCQLVDGCDTMPMEGGVSADQYHIGRKVQKDASELLGNSICTEAVGGPMPVHAYDAGGVTIVQFDSPVESKVCIVESKKMLPSRDRESEAFASGRPPRKALCVGSIMSHECSNWSLRRRWCRLSVGHQHRALPDLRDGSPSFREKQVIVVGERNFHNIASPLNILFALLLVRFYPLV</sequence>
<organism evidence="2 3">
    <name type="scientific">Symbiodinium microadriaticum</name>
    <name type="common">Dinoflagellate</name>
    <name type="synonym">Zooxanthella microadriatica</name>
    <dbReference type="NCBI Taxonomy" id="2951"/>
    <lineage>
        <taxon>Eukaryota</taxon>
        <taxon>Sar</taxon>
        <taxon>Alveolata</taxon>
        <taxon>Dinophyceae</taxon>
        <taxon>Suessiales</taxon>
        <taxon>Symbiodiniaceae</taxon>
        <taxon>Symbiodinium</taxon>
    </lineage>
</organism>
<evidence type="ECO:0000313" key="3">
    <source>
        <dbReference type="Proteomes" id="UP000186817"/>
    </source>
</evidence>